<protein>
    <submittedName>
        <fullName evidence="2">Putative ribonuclease H protein</fullName>
    </submittedName>
</protein>
<reference evidence="2 3" key="1">
    <citation type="journal article" date="2018" name="PLoS Genet.">
        <title>Population sequencing reveals clonal diversity and ancestral inbreeding in the grapevine cultivar Chardonnay.</title>
        <authorList>
            <person name="Roach M.J."/>
            <person name="Johnson D.L."/>
            <person name="Bohlmann J."/>
            <person name="van Vuuren H.J."/>
            <person name="Jones S.J."/>
            <person name="Pretorius I.S."/>
            <person name="Schmidt S.A."/>
            <person name="Borneman A.R."/>
        </authorList>
    </citation>
    <scope>NUCLEOTIDE SEQUENCE [LARGE SCALE GENOMIC DNA]</scope>
    <source>
        <strain evidence="3">cv. Chardonnay</strain>
        <tissue evidence="2">Leaf</tissue>
    </source>
</reference>
<proteinExistence type="predicted"/>
<evidence type="ECO:0000313" key="2">
    <source>
        <dbReference type="EMBL" id="RVX11694.1"/>
    </source>
</evidence>
<evidence type="ECO:0000313" key="3">
    <source>
        <dbReference type="Proteomes" id="UP000288805"/>
    </source>
</evidence>
<dbReference type="Pfam" id="PF14111">
    <property type="entry name" value="DUF4283"/>
    <property type="match status" value="1"/>
</dbReference>
<dbReference type="InterPro" id="IPR025558">
    <property type="entry name" value="DUF4283"/>
</dbReference>
<name>A0A438JRW2_VITVI</name>
<organism evidence="2 3">
    <name type="scientific">Vitis vinifera</name>
    <name type="common">Grape</name>
    <dbReference type="NCBI Taxonomy" id="29760"/>
    <lineage>
        <taxon>Eukaryota</taxon>
        <taxon>Viridiplantae</taxon>
        <taxon>Streptophyta</taxon>
        <taxon>Embryophyta</taxon>
        <taxon>Tracheophyta</taxon>
        <taxon>Spermatophyta</taxon>
        <taxon>Magnoliopsida</taxon>
        <taxon>eudicotyledons</taxon>
        <taxon>Gunneridae</taxon>
        <taxon>Pentapetalae</taxon>
        <taxon>rosids</taxon>
        <taxon>Vitales</taxon>
        <taxon>Vitaceae</taxon>
        <taxon>Viteae</taxon>
        <taxon>Vitis</taxon>
    </lineage>
</organism>
<dbReference type="PANTHER" id="PTHR33116:SF78">
    <property type="entry name" value="OS12G0587133 PROTEIN"/>
    <property type="match status" value="1"/>
</dbReference>
<accession>A0A438JRW2</accession>
<dbReference type="EMBL" id="QGNW01000030">
    <property type="protein sequence ID" value="RVX11694.1"/>
    <property type="molecule type" value="Genomic_DNA"/>
</dbReference>
<dbReference type="InterPro" id="IPR043502">
    <property type="entry name" value="DNA/RNA_pol_sf"/>
</dbReference>
<gene>
    <name evidence="2" type="primary">VvCHDp000001_1141</name>
    <name evidence="2" type="ORF">CK203_015860</name>
</gene>
<dbReference type="SUPFAM" id="SSF56672">
    <property type="entry name" value="DNA/RNA polymerases"/>
    <property type="match status" value="1"/>
</dbReference>
<dbReference type="Proteomes" id="UP000288805">
    <property type="component" value="Unassembled WGS sequence"/>
</dbReference>
<sequence>MANAHRRRHTMDRIKVSGVWLSKKQEVRTGIVDAFQWLLTEDSEWKADIGRLNLNQISQQEADTLELPFMEEEVHSALMDMNDDKAPGPDGFTVAFWQFCWEFVKEEVLEMFKEFLEQNVFLKSLNNTFLVLANRIKNVIGRVVSSDHNAFVMGRQILDASLIANEFLMRVMQKMGFGAKWRDWIWSCISIAKFSVLVNGEPTRFFSSSKGLRQGDPISPYLLVMGMEVLSALIRRAVEGGCISGKDDMIYLSWILCWFEAVSGLRINLAKSEIIPVGEVEEILEMTVELGCKVGQLPSTYLGLPLGASNKAACVWDGVEERMRWKLALWKRQYISKGGRITLIKSTLASMPFYQLSLFRMLRTVARRLEKLQRDFLWGGGSAERKAHLVNWERVCVDLLGPRRRCGNVFLWQNMGKRNLGGTKKANGVFGVGVWKEILKEADWRFPQLFNVAAQRNATMRDMWDQNSGQGGWNLWFIRGFNDWELNMGIWVENVPSKLAFLRGKLLGGGFLPLIGFKREDGSFLIVVIYVMCIRELRERVENGGDLTKFHEPPVEHEIAQIMSKCSSLVMAKFWVAIESKTFEVSIEEIKGKLKGIIVERSRGFSSWIRFGASGLRKLLECFEECCREEKKGRLVKVWEEEGRKFRLERRVNGAGRYVLCSVVDVEAKRFCLVFPEGKGVIGGWAILAVKLRALGIVTKKDDKGVEATQISSKKKDATIDDEEERCSGKKKQGEIRSFLDVAKGPAGRVGEELWLQVGGRGLRRREEVLGRCLVGRWEGAVMEMELDSLKNWGKRSWNLRKGVKVMKMGEPFFLLEFEDEGEAERVLNRGTRRFKDRLLHLERWNEEAGCLRMEIKQKKYG</sequence>
<dbReference type="PANTHER" id="PTHR33116">
    <property type="entry name" value="REVERSE TRANSCRIPTASE ZINC-BINDING DOMAIN-CONTAINING PROTEIN-RELATED-RELATED"/>
    <property type="match status" value="1"/>
</dbReference>
<evidence type="ECO:0000259" key="1">
    <source>
        <dbReference type="Pfam" id="PF14111"/>
    </source>
</evidence>
<dbReference type="AlphaFoldDB" id="A0A438JRW2"/>
<feature type="domain" description="DUF4283" evidence="1">
    <location>
        <begin position="767"/>
        <end position="851"/>
    </location>
</feature>
<comment type="caution">
    <text evidence="2">The sequence shown here is derived from an EMBL/GenBank/DDBJ whole genome shotgun (WGS) entry which is preliminary data.</text>
</comment>